<keyword evidence="1" id="KW-0472">Membrane</keyword>
<dbReference type="RefSeq" id="WP_155707749.1">
    <property type="nucleotide sequence ID" value="NZ_BMWU01000003.1"/>
</dbReference>
<evidence type="ECO:0000313" key="3">
    <source>
        <dbReference type="Proteomes" id="UP000431684"/>
    </source>
</evidence>
<dbReference type="EMBL" id="WNWM01000002">
    <property type="protein sequence ID" value="MUI11712.1"/>
    <property type="molecule type" value="Genomic_DNA"/>
</dbReference>
<feature type="transmembrane region" description="Helical" evidence="1">
    <location>
        <begin position="12"/>
        <end position="35"/>
    </location>
</feature>
<keyword evidence="1" id="KW-0812">Transmembrane</keyword>
<protein>
    <submittedName>
        <fullName evidence="2">Uncharacterized protein</fullName>
    </submittedName>
</protein>
<comment type="caution">
    <text evidence="2">The sequence shown here is derived from an EMBL/GenBank/DDBJ whole genome shotgun (WGS) entry which is preliminary data.</text>
</comment>
<accession>A0A6I3XEN5</accession>
<dbReference type="AlphaFoldDB" id="A0A6I3XEN5"/>
<keyword evidence="1" id="KW-1133">Transmembrane helix</keyword>
<organism evidence="2 3">
    <name type="scientific">Pseudoduganella dura</name>
    <dbReference type="NCBI Taxonomy" id="321982"/>
    <lineage>
        <taxon>Bacteria</taxon>
        <taxon>Pseudomonadati</taxon>
        <taxon>Pseudomonadota</taxon>
        <taxon>Betaproteobacteria</taxon>
        <taxon>Burkholderiales</taxon>
        <taxon>Oxalobacteraceae</taxon>
        <taxon>Telluria group</taxon>
        <taxon>Pseudoduganella</taxon>
    </lineage>
</organism>
<sequence length="80" mass="9184">MVELIIEAGAWIGRVLFHLLAELVLQVIFYWPGWFFLRLVTFGRYPPRRPIGHDFMWVAAVGVIVLAVVAALCFHLASFR</sequence>
<dbReference type="OrthoDB" id="8708052at2"/>
<reference evidence="2 3" key="1">
    <citation type="submission" date="2019-11" db="EMBL/GenBank/DDBJ databases">
        <title>Draft Genome Sequences of Six Type Strains of the Genus Massilia.</title>
        <authorList>
            <person name="Miess H."/>
            <person name="Frediansyah A."/>
            <person name="Goeker M."/>
            <person name="Gross H."/>
        </authorList>
    </citation>
    <scope>NUCLEOTIDE SEQUENCE [LARGE SCALE GENOMIC DNA]</scope>
    <source>
        <strain evidence="2 3">DSM 17513</strain>
    </source>
</reference>
<evidence type="ECO:0000313" key="2">
    <source>
        <dbReference type="EMBL" id="MUI11712.1"/>
    </source>
</evidence>
<evidence type="ECO:0000256" key="1">
    <source>
        <dbReference type="SAM" id="Phobius"/>
    </source>
</evidence>
<gene>
    <name evidence="2" type="ORF">GJV26_04320</name>
</gene>
<name>A0A6I3XEN5_9BURK</name>
<dbReference type="Proteomes" id="UP000431684">
    <property type="component" value="Unassembled WGS sequence"/>
</dbReference>
<proteinExistence type="predicted"/>
<keyword evidence="3" id="KW-1185">Reference proteome</keyword>
<feature type="transmembrane region" description="Helical" evidence="1">
    <location>
        <begin position="55"/>
        <end position="77"/>
    </location>
</feature>